<dbReference type="OrthoDB" id="9798081at2"/>
<feature type="domain" description="N-acetyltransferase" evidence="1">
    <location>
        <begin position="10"/>
        <end position="166"/>
    </location>
</feature>
<reference evidence="2 3" key="1">
    <citation type="submission" date="2019-03" db="EMBL/GenBank/DDBJ databases">
        <authorList>
            <person name="He R.-H."/>
        </authorList>
    </citation>
    <scope>NUCLEOTIDE SEQUENCE [LARGE SCALE GENOMIC DNA]</scope>
    <source>
        <strain evidence="3">SH 714</strain>
    </source>
</reference>
<dbReference type="InterPro" id="IPR016181">
    <property type="entry name" value="Acyl_CoA_acyltransferase"/>
</dbReference>
<dbReference type="Gene3D" id="3.40.630.30">
    <property type="match status" value="1"/>
</dbReference>
<proteinExistence type="predicted"/>
<dbReference type="GO" id="GO:0016747">
    <property type="term" value="F:acyltransferase activity, transferring groups other than amino-acyl groups"/>
    <property type="evidence" value="ECO:0007669"/>
    <property type="project" value="InterPro"/>
</dbReference>
<protein>
    <submittedName>
        <fullName evidence="2">N-acetyltransferase</fullName>
    </submittedName>
</protein>
<evidence type="ECO:0000259" key="1">
    <source>
        <dbReference type="PROSITE" id="PS51186"/>
    </source>
</evidence>
<keyword evidence="3" id="KW-1185">Reference proteome</keyword>
<sequence length="175" mass="20276">MNLTLQTERLILKPFTLNDAPRVVELANDPDLARTTLNIPYPYTIDSAKDWISKHPSQIEEESVYPFAIYNQQDNRLIGTMSIRPNHRHKRGEIAYWIGKDYWGQGFATEAAKRVIKFGSDELLLNKIWAMSLTDNPGSIKVMRKVGMKKEGTLIEHFYKDRKFLDVNVYGMSLR</sequence>
<accession>A0A4Y8IE87</accession>
<dbReference type="PANTHER" id="PTHR43792">
    <property type="entry name" value="GNAT FAMILY, PUTATIVE (AFU_ORTHOLOGUE AFUA_3G00765)-RELATED-RELATED"/>
    <property type="match status" value="1"/>
</dbReference>
<dbReference type="SUPFAM" id="SSF55729">
    <property type="entry name" value="Acyl-CoA N-acyltransferases (Nat)"/>
    <property type="match status" value="1"/>
</dbReference>
<organism evidence="2 3">
    <name type="scientific">Filobacillus milosensis</name>
    <dbReference type="NCBI Taxonomy" id="94137"/>
    <lineage>
        <taxon>Bacteria</taxon>
        <taxon>Bacillati</taxon>
        <taxon>Bacillota</taxon>
        <taxon>Bacilli</taxon>
        <taxon>Bacillales</taxon>
        <taxon>Bacillaceae</taxon>
        <taxon>Filobacillus</taxon>
    </lineage>
</organism>
<dbReference type="InterPro" id="IPR000182">
    <property type="entry name" value="GNAT_dom"/>
</dbReference>
<dbReference type="InterPro" id="IPR051531">
    <property type="entry name" value="N-acetyltransferase"/>
</dbReference>
<dbReference type="RefSeq" id="WP_134341040.1">
    <property type="nucleotide sequence ID" value="NZ_SOPW01000017.1"/>
</dbReference>
<gene>
    <name evidence="2" type="ORF">E3U55_13675</name>
</gene>
<name>A0A4Y8IE87_9BACI</name>
<keyword evidence="2" id="KW-0808">Transferase</keyword>
<dbReference type="Pfam" id="PF13302">
    <property type="entry name" value="Acetyltransf_3"/>
    <property type="match status" value="1"/>
</dbReference>
<dbReference type="AlphaFoldDB" id="A0A4Y8IE87"/>
<evidence type="ECO:0000313" key="3">
    <source>
        <dbReference type="Proteomes" id="UP000297975"/>
    </source>
</evidence>
<comment type="caution">
    <text evidence="2">The sequence shown here is derived from an EMBL/GenBank/DDBJ whole genome shotgun (WGS) entry which is preliminary data.</text>
</comment>
<dbReference type="EMBL" id="SOPW01000017">
    <property type="protein sequence ID" value="TFB14230.1"/>
    <property type="molecule type" value="Genomic_DNA"/>
</dbReference>
<evidence type="ECO:0000313" key="2">
    <source>
        <dbReference type="EMBL" id="TFB14230.1"/>
    </source>
</evidence>
<dbReference type="PROSITE" id="PS51186">
    <property type="entry name" value="GNAT"/>
    <property type="match status" value="1"/>
</dbReference>
<dbReference type="Proteomes" id="UP000297975">
    <property type="component" value="Unassembled WGS sequence"/>
</dbReference>